<evidence type="ECO:0000313" key="1">
    <source>
        <dbReference type="EMBL" id="MBA0702939.1"/>
    </source>
</evidence>
<feature type="non-terminal residue" evidence="1">
    <location>
        <position position="81"/>
    </location>
</feature>
<sequence length="81" mass="9549">MHESGAYEEEAHEHIRKLIDSTWKKINEDQMAKLPFSGKFIEITKNIVRVPLLMYQNGDGHGIENEETKECYHYLSTQFFC</sequence>
<gene>
    <name evidence="1" type="ORF">Goari_026843</name>
</gene>
<dbReference type="EMBL" id="JABFAA010354565">
    <property type="protein sequence ID" value="MBA0702939.1"/>
    <property type="molecule type" value="Genomic_DNA"/>
</dbReference>
<comment type="caution">
    <text evidence="1">The sequence shown here is derived from an EMBL/GenBank/DDBJ whole genome shotgun (WGS) entry which is preliminary data.</text>
</comment>
<dbReference type="SUPFAM" id="SSF48576">
    <property type="entry name" value="Terpenoid synthases"/>
    <property type="match status" value="1"/>
</dbReference>
<dbReference type="AlphaFoldDB" id="A0A7J8YVA1"/>
<proteinExistence type="predicted"/>
<organism evidence="1 2">
    <name type="scientific">Gossypium aridum</name>
    <name type="common">American cotton</name>
    <name type="synonym">Erioxylum aridum</name>
    <dbReference type="NCBI Taxonomy" id="34290"/>
    <lineage>
        <taxon>Eukaryota</taxon>
        <taxon>Viridiplantae</taxon>
        <taxon>Streptophyta</taxon>
        <taxon>Embryophyta</taxon>
        <taxon>Tracheophyta</taxon>
        <taxon>Spermatophyta</taxon>
        <taxon>Magnoliopsida</taxon>
        <taxon>eudicotyledons</taxon>
        <taxon>Gunneridae</taxon>
        <taxon>Pentapetalae</taxon>
        <taxon>rosids</taxon>
        <taxon>malvids</taxon>
        <taxon>Malvales</taxon>
        <taxon>Malvaceae</taxon>
        <taxon>Malvoideae</taxon>
        <taxon>Gossypium</taxon>
    </lineage>
</organism>
<accession>A0A7J8YVA1</accession>
<protein>
    <recommendedName>
        <fullName evidence="3">Terpene synthase metal-binding domain-containing protein</fullName>
    </recommendedName>
</protein>
<evidence type="ECO:0008006" key="3">
    <source>
        <dbReference type="Google" id="ProtNLM"/>
    </source>
</evidence>
<dbReference type="Proteomes" id="UP000593577">
    <property type="component" value="Unassembled WGS sequence"/>
</dbReference>
<keyword evidence="2" id="KW-1185">Reference proteome</keyword>
<dbReference type="Gene3D" id="1.10.600.10">
    <property type="entry name" value="Farnesyl Diphosphate Synthase"/>
    <property type="match status" value="1"/>
</dbReference>
<name>A0A7J8YVA1_GOSAI</name>
<evidence type="ECO:0000313" key="2">
    <source>
        <dbReference type="Proteomes" id="UP000593577"/>
    </source>
</evidence>
<reference evidence="1 2" key="1">
    <citation type="journal article" date="2019" name="Genome Biol. Evol.">
        <title>Insights into the evolution of the New World diploid cottons (Gossypium, subgenus Houzingenia) based on genome sequencing.</title>
        <authorList>
            <person name="Grover C.E."/>
            <person name="Arick M.A. 2nd"/>
            <person name="Thrash A."/>
            <person name="Conover J.L."/>
            <person name="Sanders W.S."/>
            <person name="Peterson D.G."/>
            <person name="Frelichowski J.E."/>
            <person name="Scheffler J.A."/>
            <person name="Scheffler B.E."/>
            <person name="Wendel J.F."/>
        </authorList>
    </citation>
    <scope>NUCLEOTIDE SEQUENCE [LARGE SCALE GENOMIC DNA]</scope>
    <source>
        <strain evidence="1">185</strain>
        <tissue evidence="1">Leaf</tissue>
    </source>
</reference>
<dbReference type="InterPro" id="IPR008949">
    <property type="entry name" value="Isoprenoid_synthase_dom_sf"/>
</dbReference>